<sequence>MVHSRSLWRHLCSCHQLLPPQAQGGFRTMGWGRGRNGPACRGSECKSGAGGLPHPPRVRQEPGTVDCCRDGQETGRG</sequence>
<accession>A0A401TMN7</accession>
<dbReference type="Proteomes" id="UP000287033">
    <property type="component" value="Unassembled WGS sequence"/>
</dbReference>
<keyword evidence="3" id="KW-1185">Reference proteome</keyword>
<name>A0A401TMN7_CHIPU</name>
<dbReference type="AlphaFoldDB" id="A0A401TMN7"/>
<gene>
    <name evidence="2" type="ORF">chiPu_0027958</name>
</gene>
<organism evidence="2 3">
    <name type="scientific">Chiloscyllium punctatum</name>
    <name type="common">Brownbanded bambooshark</name>
    <name type="synonym">Hemiscyllium punctatum</name>
    <dbReference type="NCBI Taxonomy" id="137246"/>
    <lineage>
        <taxon>Eukaryota</taxon>
        <taxon>Metazoa</taxon>
        <taxon>Chordata</taxon>
        <taxon>Craniata</taxon>
        <taxon>Vertebrata</taxon>
        <taxon>Chondrichthyes</taxon>
        <taxon>Elasmobranchii</taxon>
        <taxon>Galeomorphii</taxon>
        <taxon>Galeoidea</taxon>
        <taxon>Orectolobiformes</taxon>
        <taxon>Hemiscylliidae</taxon>
        <taxon>Chiloscyllium</taxon>
    </lineage>
</organism>
<feature type="region of interest" description="Disordered" evidence="1">
    <location>
        <begin position="47"/>
        <end position="77"/>
    </location>
</feature>
<protein>
    <submittedName>
        <fullName evidence="2">Uncharacterized protein</fullName>
    </submittedName>
</protein>
<proteinExistence type="predicted"/>
<evidence type="ECO:0000313" key="3">
    <source>
        <dbReference type="Proteomes" id="UP000287033"/>
    </source>
</evidence>
<reference evidence="2 3" key="1">
    <citation type="journal article" date="2018" name="Nat. Ecol. Evol.">
        <title>Shark genomes provide insights into elasmobranch evolution and the origin of vertebrates.</title>
        <authorList>
            <person name="Hara Y"/>
            <person name="Yamaguchi K"/>
            <person name="Onimaru K"/>
            <person name="Kadota M"/>
            <person name="Koyanagi M"/>
            <person name="Keeley SD"/>
            <person name="Tatsumi K"/>
            <person name="Tanaka K"/>
            <person name="Motone F"/>
            <person name="Kageyama Y"/>
            <person name="Nozu R"/>
            <person name="Adachi N"/>
            <person name="Nishimura O"/>
            <person name="Nakagawa R"/>
            <person name="Tanegashima C"/>
            <person name="Kiyatake I"/>
            <person name="Matsumoto R"/>
            <person name="Murakumo K"/>
            <person name="Nishida K"/>
            <person name="Terakita A"/>
            <person name="Kuratani S"/>
            <person name="Sato K"/>
            <person name="Hyodo S Kuraku.S."/>
        </authorList>
    </citation>
    <scope>NUCLEOTIDE SEQUENCE [LARGE SCALE GENOMIC DNA]</scope>
</reference>
<evidence type="ECO:0000256" key="1">
    <source>
        <dbReference type="SAM" id="MobiDB-lite"/>
    </source>
</evidence>
<comment type="caution">
    <text evidence="2">The sequence shown here is derived from an EMBL/GenBank/DDBJ whole genome shotgun (WGS) entry which is preliminary data.</text>
</comment>
<feature type="compositionally biased region" description="Basic and acidic residues" evidence="1">
    <location>
        <begin position="67"/>
        <end position="77"/>
    </location>
</feature>
<evidence type="ECO:0000313" key="2">
    <source>
        <dbReference type="EMBL" id="GCC43896.1"/>
    </source>
</evidence>
<dbReference type="EMBL" id="BEZZ01118691">
    <property type="protein sequence ID" value="GCC43896.1"/>
    <property type="molecule type" value="Genomic_DNA"/>
</dbReference>